<evidence type="ECO:0008006" key="3">
    <source>
        <dbReference type="Google" id="ProtNLM"/>
    </source>
</evidence>
<reference evidence="1 2" key="2">
    <citation type="journal article" date="2016" name="Genome Announc.">
        <title>Complete Genome Sequence of Sphingopyxis macrogoltabida Strain 203N (NBRC 111659), a Polyethylene Glycol Degrader.</title>
        <authorList>
            <person name="Ohtsubo Y."/>
            <person name="Nonoyama S."/>
            <person name="Nagata Y."/>
            <person name="Numata M."/>
            <person name="Tsuchikane K."/>
            <person name="Hosoyama A."/>
            <person name="Yamazoe A."/>
            <person name="Tsuda M."/>
            <person name="Fujita N."/>
            <person name="Kawai F."/>
        </authorList>
    </citation>
    <scope>NUCLEOTIDE SEQUENCE [LARGE SCALE GENOMIC DNA]</scope>
    <source>
        <strain evidence="1 2">203N</strain>
    </source>
</reference>
<dbReference type="EMBL" id="CP013344">
    <property type="protein sequence ID" value="AMU89901.1"/>
    <property type="molecule type" value="Genomic_DNA"/>
</dbReference>
<accession>A0AAC8Z122</accession>
<name>A0AAC8Z122_SPHMC</name>
<evidence type="ECO:0000313" key="1">
    <source>
        <dbReference type="EMBL" id="AMU89901.1"/>
    </source>
</evidence>
<dbReference type="RefSeq" id="WP_054726292.1">
    <property type="nucleotide sequence ID" value="NZ_CP009429.1"/>
</dbReference>
<dbReference type="KEGG" id="smaz:LH19_07100"/>
<dbReference type="Proteomes" id="UP000076088">
    <property type="component" value="Chromosome"/>
</dbReference>
<gene>
    <name evidence="1" type="ORF">ATM17_12730</name>
</gene>
<evidence type="ECO:0000313" key="2">
    <source>
        <dbReference type="Proteomes" id="UP000076088"/>
    </source>
</evidence>
<reference evidence="2" key="1">
    <citation type="submission" date="2015-11" db="EMBL/GenBank/DDBJ databases">
        <title>Complete genome sequence of a polyethylene-glycol degrader Sphingopyxis macrogoltabida 203N (NBRC 111659).</title>
        <authorList>
            <person name="Yoshiyuki O."/>
            <person name="Shouta N."/>
            <person name="Nagata Y."/>
            <person name="Numata M."/>
            <person name="Tsuchikane K."/>
            <person name="Hosoyama A."/>
            <person name="Yamazoe A."/>
            <person name="Tsuda M."/>
            <person name="Fujita N."/>
            <person name="Kawai F."/>
        </authorList>
    </citation>
    <scope>NUCLEOTIDE SEQUENCE [LARGE SCALE GENOMIC DNA]</scope>
    <source>
        <strain evidence="2">203N</strain>
    </source>
</reference>
<dbReference type="AlphaFoldDB" id="A0AAC8Z122"/>
<protein>
    <recommendedName>
        <fullName evidence="3">DUF2213 domain-containing protein</fullName>
    </recommendedName>
</protein>
<organism evidence="1 2">
    <name type="scientific">Sphingopyxis macrogoltabida</name>
    <name type="common">Sphingomonas macrogoltabidus</name>
    <dbReference type="NCBI Taxonomy" id="33050"/>
    <lineage>
        <taxon>Bacteria</taxon>
        <taxon>Pseudomonadati</taxon>
        <taxon>Pseudomonadota</taxon>
        <taxon>Alphaproteobacteria</taxon>
        <taxon>Sphingomonadales</taxon>
        <taxon>Sphingomonadaceae</taxon>
        <taxon>Sphingopyxis</taxon>
    </lineage>
</organism>
<sequence>MTQIRVNVATLVNASKIRREMRDGREVIVVPSATLPDDVVMHGKGNGSHQGGIMYPAEEIEKAYKALEGAPAPLGHPVVNGKFVLARSPEGLARSYVGAHNENVRRENGRVFLDKAIDVQVANQSQGGRELLERIEQEQPIHTSTCVLANLEAAPAGKEYSFIARDMFLEHDAILLNEAGAANPDDGVGIFVNAAGDEIEVVNCTLADDIDRDLGWSVESMLRAIERKERLSLIERIKSFISGIVQGDPTPETTKGAALNASEDDMDKAQFDALSGEVKTLSETVASIPETIANAVSTALKPFTDAQAARDAADKAKADAEHAALVNEAVEAGVLEEAVAKETPAIVLNALLEKAKQPTTAFRVNSAFKPSGEKPDYKLPEGD</sequence>
<proteinExistence type="predicted"/>
<keyword evidence="2" id="KW-1185">Reference proteome</keyword>